<evidence type="ECO:0000256" key="1">
    <source>
        <dbReference type="SAM" id="Phobius"/>
    </source>
</evidence>
<keyword evidence="2" id="KW-1185">Reference proteome</keyword>
<keyword evidence="1" id="KW-0472">Membrane</keyword>
<dbReference type="AlphaFoldDB" id="A0A0R3RKT3"/>
<protein>
    <submittedName>
        <fullName evidence="3">Uncharacterized protein</fullName>
    </submittedName>
</protein>
<sequence>MTTYNKQLPNFYTNEQVEKSDREIQIISDADNQLWPSHKSIPEDVKEELQWYYDLNDIDYTTEESRIESTLQSPHVKLHELAGDLNDTISHIFQKATNDSTFAVRLGSGIGLSILLLILIALIVVICREWLRRNSRSENDANRNSYNWGFCFHCGLGGKTTMKKMAGISIGRSRNHYKDEDDV</sequence>
<accession>A0A0R3RKT3</accession>
<dbReference type="STRING" id="1147741.A0A0R3RKT3"/>
<dbReference type="Proteomes" id="UP000050640">
    <property type="component" value="Unplaced"/>
</dbReference>
<dbReference type="WBParaSite" id="EEL_0000209201-mRNA-1">
    <property type="protein sequence ID" value="EEL_0000209201-mRNA-1"/>
    <property type="gene ID" value="EEL_0000209201"/>
</dbReference>
<feature type="transmembrane region" description="Helical" evidence="1">
    <location>
        <begin position="106"/>
        <end position="127"/>
    </location>
</feature>
<organism evidence="2 3">
    <name type="scientific">Elaeophora elaphi</name>
    <dbReference type="NCBI Taxonomy" id="1147741"/>
    <lineage>
        <taxon>Eukaryota</taxon>
        <taxon>Metazoa</taxon>
        <taxon>Ecdysozoa</taxon>
        <taxon>Nematoda</taxon>
        <taxon>Chromadorea</taxon>
        <taxon>Rhabditida</taxon>
        <taxon>Spirurina</taxon>
        <taxon>Spiruromorpha</taxon>
        <taxon>Filarioidea</taxon>
        <taxon>Onchocercidae</taxon>
        <taxon>Elaeophora</taxon>
    </lineage>
</organism>
<keyword evidence="1" id="KW-0812">Transmembrane</keyword>
<evidence type="ECO:0000313" key="2">
    <source>
        <dbReference type="Proteomes" id="UP000050640"/>
    </source>
</evidence>
<evidence type="ECO:0000313" key="3">
    <source>
        <dbReference type="WBParaSite" id="EEL_0000209201-mRNA-1"/>
    </source>
</evidence>
<proteinExistence type="predicted"/>
<name>A0A0R3RKT3_9BILA</name>
<keyword evidence="1" id="KW-1133">Transmembrane helix</keyword>
<reference evidence="3" key="1">
    <citation type="submission" date="2017-02" db="UniProtKB">
        <authorList>
            <consortium name="WormBaseParasite"/>
        </authorList>
    </citation>
    <scope>IDENTIFICATION</scope>
</reference>